<evidence type="ECO:0000256" key="2">
    <source>
        <dbReference type="SAM" id="SignalP"/>
    </source>
</evidence>
<protein>
    <recommendedName>
        <fullName evidence="5">Lipoprotein</fullName>
    </recommendedName>
</protein>
<name>A0A5P2DGF4_STRVZ</name>
<feature type="chain" id="PRO_5038589704" description="Lipoprotein" evidence="2">
    <location>
        <begin position="44"/>
        <end position="147"/>
    </location>
</feature>
<evidence type="ECO:0000256" key="1">
    <source>
        <dbReference type="SAM" id="MobiDB-lite"/>
    </source>
</evidence>
<evidence type="ECO:0008006" key="5">
    <source>
        <dbReference type="Google" id="ProtNLM"/>
    </source>
</evidence>
<dbReference type="AlphaFoldDB" id="A0A5P2DGF4"/>
<gene>
    <name evidence="3" type="ORF">DEJ51_07970</name>
</gene>
<sequence length="147" mass="15437">MSPMVTAYRPPMGTLPRTARYAAHTLLAALALSGCSSSAPPSAAGSTSPSAAPTSAPPSPVQVCTSLVSYWAKETLMGTTWSGLDWEQKGLSNDQYAIHEDAVAAGRAEERTAGQDKALELIDRFVARRCAAEGGATRSSENWRPPT</sequence>
<keyword evidence="2" id="KW-0732">Signal</keyword>
<organism evidence="3 4">
    <name type="scientific">Streptomyces venezuelae</name>
    <dbReference type="NCBI Taxonomy" id="54571"/>
    <lineage>
        <taxon>Bacteria</taxon>
        <taxon>Bacillati</taxon>
        <taxon>Actinomycetota</taxon>
        <taxon>Actinomycetes</taxon>
        <taxon>Kitasatosporales</taxon>
        <taxon>Streptomycetaceae</taxon>
        <taxon>Streptomyces</taxon>
    </lineage>
</organism>
<accession>A0A5P2DGF4</accession>
<dbReference type="Proteomes" id="UP000324101">
    <property type="component" value="Chromosome"/>
</dbReference>
<evidence type="ECO:0000313" key="4">
    <source>
        <dbReference type="Proteomes" id="UP000324101"/>
    </source>
</evidence>
<feature type="signal peptide" evidence="2">
    <location>
        <begin position="1"/>
        <end position="43"/>
    </location>
</feature>
<dbReference type="EMBL" id="CP029189">
    <property type="protein sequence ID" value="QES54186.1"/>
    <property type="molecule type" value="Genomic_DNA"/>
</dbReference>
<dbReference type="OrthoDB" id="3697710at2"/>
<feature type="region of interest" description="Disordered" evidence="1">
    <location>
        <begin position="38"/>
        <end position="60"/>
    </location>
</feature>
<feature type="compositionally biased region" description="Low complexity" evidence="1">
    <location>
        <begin position="38"/>
        <end position="54"/>
    </location>
</feature>
<evidence type="ECO:0000313" key="3">
    <source>
        <dbReference type="EMBL" id="QES54186.1"/>
    </source>
</evidence>
<reference evidence="3 4" key="1">
    <citation type="submission" date="2018-05" db="EMBL/GenBank/DDBJ databases">
        <title>Streptomyces venezuelae.</title>
        <authorList>
            <person name="Kim W."/>
            <person name="Lee N."/>
            <person name="Cho B.-K."/>
        </authorList>
    </citation>
    <scope>NUCLEOTIDE SEQUENCE [LARGE SCALE GENOMIC DNA]</scope>
    <source>
        <strain evidence="3 4">ATCC 21018</strain>
    </source>
</reference>
<proteinExistence type="predicted"/>